<accession>Q1IVM4</accession>
<dbReference type="Pfam" id="PF00582">
    <property type="entry name" value="Usp"/>
    <property type="match status" value="2"/>
</dbReference>
<dbReference type="InterPro" id="IPR006016">
    <property type="entry name" value="UspA"/>
</dbReference>
<comment type="similarity">
    <text evidence="1">Belongs to the universal stress protein A family.</text>
</comment>
<dbReference type="eggNOG" id="COG0589">
    <property type="taxonomic scope" value="Bacteria"/>
</dbReference>
<dbReference type="KEGG" id="aba:Acid345_0071"/>
<dbReference type="EMBL" id="CP000360">
    <property type="protein sequence ID" value="ABF39076.1"/>
    <property type="molecule type" value="Genomic_DNA"/>
</dbReference>
<evidence type="ECO:0000259" key="2">
    <source>
        <dbReference type="Pfam" id="PF00582"/>
    </source>
</evidence>
<dbReference type="AlphaFoldDB" id="Q1IVM4"/>
<dbReference type="PANTHER" id="PTHR46268:SF6">
    <property type="entry name" value="UNIVERSAL STRESS PROTEIN UP12"/>
    <property type="match status" value="1"/>
</dbReference>
<name>Q1IVM4_KORVE</name>
<protein>
    <submittedName>
        <fullName evidence="3">UspA</fullName>
    </submittedName>
</protein>
<dbReference type="PRINTS" id="PR01438">
    <property type="entry name" value="UNVRSLSTRESS"/>
</dbReference>
<evidence type="ECO:0000313" key="3">
    <source>
        <dbReference type="EMBL" id="ABF39076.1"/>
    </source>
</evidence>
<evidence type="ECO:0000256" key="1">
    <source>
        <dbReference type="ARBA" id="ARBA00008791"/>
    </source>
</evidence>
<feature type="domain" description="UspA" evidence="2">
    <location>
        <begin position="13"/>
        <end position="148"/>
    </location>
</feature>
<proteinExistence type="inferred from homology"/>
<gene>
    <name evidence="3" type="ordered locus">Acid345_0071</name>
</gene>
<dbReference type="Gene3D" id="3.40.50.620">
    <property type="entry name" value="HUPs"/>
    <property type="match status" value="2"/>
</dbReference>
<dbReference type="RefSeq" id="WP_011520878.1">
    <property type="nucleotide sequence ID" value="NC_008009.1"/>
</dbReference>
<dbReference type="InterPro" id="IPR006015">
    <property type="entry name" value="Universal_stress_UspA"/>
</dbReference>
<dbReference type="PANTHER" id="PTHR46268">
    <property type="entry name" value="STRESS RESPONSE PROTEIN NHAX"/>
    <property type="match status" value="1"/>
</dbReference>
<dbReference type="Proteomes" id="UP000002432">
    <property type="component" value="Chromosome"/>
</dbReference>
<dbReference type="CDD" id="cd00293">
    <property type="entry name" value="USP-like"/>
    <property type="match status" value="2"/>
</dbReference>
<feature type="domain" description="UspA" evidence="2">
    <location>
        <begin position="165"/>
        <end position="307"/>
    </location>
</feature>
<dbReference type="InterPro" id="IPR014729">
    <property type="entry name" value="Rossmann-like_a/b/a_fold"/>
</dbReference>
<sequence>MPLKAALHIRPQSIVFATDFSFESERAMRHAAAVARHFGSTLHMAHIVCSMGLKLVGPEAVAVADDIAIRDLHSFEHKLAIKGLLDGVAHDCIVRDGEVWPQIRSLIDELEADMIVIGTHGRRGLGRLLLGSVAEEIIRRAECPVLTVGPDFTLSGVENTREPHPILLATDFQPASLQAIPYVASFASERGVPLILLHVIPLIPHRKNGDWSRSATLADRRHETETAAFEKLNALIPKYSLGDGQVECVVRCGETAEEIVKLARELNVDAIAMGLHRSEHPEAVTHFRHTIACDVICHARCAVLTVRN</sequence>
<dbReference type="SUPFAM" id="SSF52402">
    <property type="entry name" value="Adenine nucleotide alpha hydrolases-like"/>
    <property type="match status" value="2"/>
</dbReference>
<dbReference type="STRING" id="204669.Acid345_0071"/>
<evidence type="ECO:0000313" key="4">
    <source>
        <dbReference type="Proteomes" id="UP000002432"/>
    </source>
</evidence>
<keyword evidence="4" id="KW-1185">Reference proteome</keyword>
<dbReference type="HOGENOM" id="CLU_049301_2_1_0"/>
<dbReference type="EnsemblBacteria" id="ABF39076">
    <property type="protein sequence ID" value="ABF39076"/>
    <property type="gene ID" value="Acid345_0071"/>
</dbReference>
<reference evidence="3 4" key="1">
    <citation type="journal article" date="2009" name="Appl. Environ. Microbiol.">
        <title>Three genomes from the phylum Acidobacteria provide insight into the lifestyles of these microorganisms in soils.</title>
        <authorList>
            <person name="Ward N.L."/>
            <person name="Challacombe J.F."/>
            <person name="Janssen P.H."/>
            <person name="Henrissat B."/>
            <person name="Coutinho P.M."/>
            <person name="Wu M."/>
            <person name="Xie G."/>
            <person name="Haft D.H."/>
            <person name="Sait M."/>
            <person name="Badger J."/>
            <person name="Barabote R.D."/>
            <person name="Bradley B."/>
            <person name="Brettin T.S."/>
            <person name="Brinkac L.M."/>
            <person name="Bruce D."/>
            <person name="Creasy T."/>
            <person name="Daugherty S.C."/>
            <person name="Davidsen T.M."/>
            <person name="DeBoy R.T."/>
            <person name="Detter J.C."/>
            <person name="Dodson R.J."/>
            <person name="Durkin A.S."/>
            <person name="Ganapathy A."/>
            <person name="Gwinn-Giglio M."/>
            <person name="Han C.S."/>
            <person name="Khouri H."/>
            <person name="Kiss H."/>
            <person name="Kothari S.P."/>
            <person name="Madupu R."/>
            <person name="Nelson K.E."/>
            <person name="Nelson W.C."/>
            <person name="Paulsen I."/>
            <person name="Penn K."/>
            <person name="Ren Q."/>
            <person name="Rosovitz M.J."/>
            <person name="Selengut J.D."/>
            <person name="Shrivastava S."/>
            <person name="Sullivan S.A."/>
            <person name="Tapia R."/>
            <person name="Thompson L.S."/>
            <person name="Watkins K.L."/>
            <person name="Yang Q."/>
            <person name="Yu C."/>
            <person name="Zafar N."/>
            <person name="Zhou L."/>
            <person name="Kuske C.R."/>
        </authorList>
    </citation>
    <scope>NUCLEOTIDE SEQUENCE [LARGE SCALE GENOMIC DNA]</scope>
    <source>
        <strain evidence="3 4">Ellin345</strain>
    </source>
</reference>
<organism evidence="3 4">
    <name type="scientific">Koribacter versatilis (strain Ellin345)</name>
    <dbReference type="NCBI Taxonomy" id="204669"/>
    <lineage>
        <taxon>Bacteria</taxon>
        <taxon>Pseudomonadati</taxon>
        <taxon>Acidobacteriota</taxon>
        <taxon>Terriglobia</taxon>
        <taxon>Terriglobales</taxon>
        <taxon>Candidatus Korobacteraceae</taxon>
        <taxon>Candidatus Korobacter</taxon>
    </lineage>
</organism>